<evidence type="ECO:0000313" key="5">
    <source>
        <dbReference type="Proteomes" id="UP000184206"/>
    </source>
</evidence>
<feature type="domain" description="YvlB/LiaX N-terminal" evidence="3">
    <location>
        <begin position="4"/>
        <end position="32"/>
    </location>
</feature>
<accession>A0A1M7FA79</accession>
<dbReference type="STRING" id="1123231.SAMN02745189_01385"/>
<evidence type="ECO:0000256" key="1">
    <source>
        <dbReference type="SAM" id="MobiDB-lite"/>
    </source>
</evidence>
<evidence type="ECO:0000313" key="4">
    <source>
        <dbReference type="EMBL" id="SHM00926.1"/>
    </source>
</evidence>
<dbReference type="OrthoDB" id="2240743at2"/>
<feature type="domain" description="DUF4097" evidence="2">
    <location>
        <begin position="206"/>
        <end position="353"/>
    </location>
</feature>
<dbReference type="EMBL" id="FRCF01000004">
    <property type="protein sequence ID" value="SHM00926.1"/>
    <property type="molecule type" value="Genomic_DNA"/>
</dbReference>
<keyword evidence="5" id="KW-1185">Reference proteome</keyword>
<sequence>MDSKERILKMLEEGKITSEEAIRLMETMDKKEGQDHSASADDAGEKKKDDDGYWDGGMVNDLFQQFMGEVNKYVNPDKLNKTYKDVNQRANRTYQDVRTKFDSNQQASQVFKSVERAFDSVKNTNFDSVFSGGAKNRLIETIDESYSSISLDITNGDIKIVPTDRVQTAKFEVTPFYRKLDDKRNYFQDIICEVKNEELVIVSDIRAAKVNVELNLNPETIRRLIITGSNGNVSLKDQDIKDLTIDVLNGHVKLEDTVTDHAFVRTSKGNISVEKGAYGDVELISMVGTINTDQFNAKDITVSANGSVNMTLQSTTDSATINTNMGSVNLSIPQGRPLEGRLSTVVGQLNYPPEVDARFMKHQDFGLKELMLVNDSDEPGLFIEVSTKFGSVTLHRT</sequence>
<reference evidence="4 5" key="1">
    <citation type="submission" date="2016-11" db="EMBL/GenBank/DDBJ databases">
        <authorList>
            <person name="Jaros S."/>
            <person name="Januszkiewicz K."/>
            <person name="Wedrychowicz H."/>
        </authorList>
    </citation>
    <scope>NUCLEOTIDE SEQUENCE [LARGE SCALE GENOMIC DNA]</scope>
    <source>
        <strain evidence="4 5">DSM 16010</strain>
    </source>
</reference>
<evidence type="ECO:0000259" key="3">
    <source>
        <dbReference type="Pfam" id="PF22746"/>
    </source>
</evidence>
<dbReference type="RefSeq" id="WP_072709717.1">
    <property type="nucleotide sequence ID" value="NZ_FRCF01000004.1"/>
</dbReference>
<dbReference type="Pfam" id="PF13349">
    <property type="entry name" value="DUF4097"/>
    <property type="match status" value="1"/>
</dbReference>
<dbReference type="Gene3D" id="2.160.20.120">
    <property type="match status" value="1"/>
</dbReference>
<organism evidence="4 5">
    <name type="scientific">Lacicoccus alkaliphilus DSM 16010</name>
    <dbReference type="NCBI Taxonomy" id="1123231"/>
    <lineage>
        <taxon>Bacteria</taxon>
        <taxon>Bacillati</taxon>
        <taxon>Bacillota</taxon>
        <taxon>Bacilli</taxon>
        <taxon>Bacillales</taxon>
        <taxon>Salinicoccaceae</taxon>
        <taxon>Lacicoccus</taxon>
    </lineage>
</organism>
<feature type="region of interest" description="Disordered" evidence="1">
    <location>
        <begin position="19"/>
        <end position="51"/>
    </location>
</feature>
<dbReference type="Proteomes" id="UP000184206">
    <property type="component" value="Unassembled WGS sequence"/>
</dbReference>
<gene>
    <name evidence="4" type="ORF">SAMN02745189_01385</name>
</gene>
<dbReference type="InterPro" id="IPR025164">
    <property type="entry name" value="Toastrack_DUF4097"/>
</dbReference>
<dbReference type="InterPro" id="IPR053959">
    <property type="entry name" value="YvlB/LiaX_N"/>
</dbReference>
<evidence type="ECO:0000259" key="2">
    <source>
        <dbReference type="Pfam" id="PF13349"/>
    </source>
</evidence>
<proteinExistence type="predicted"/>
<dbReference type="Pfam" id="PF22746">
    <property type="entry name" value="SHOCT-like_DUF2089-C"/>
    <property type="match status" value="1"/>
</dbReference>
<dbReference type="AlphaFoldDB" id="A0A1M7FA79"/>
<name>A0A1M7FA79_9BACL</name>
<protein>
    <submittedName>
        <fullName evidence="4">DUF4097 and DUF4098 domain-containing protein YvlB</fullName>
    </submittedName>
</protein>